<protein>
    <submittedName>
        <fullName evidence="6">RNA polymerase sigma-28 factor SigD</fullName>
    </submittedName>
</protein>
<dbReference type="NCBIfam" id="NF005413">
    <property type="entry name" value="PRK06986.1"/>
    <property type="match status" value="1"/>
</dbReference>
<dbReference type="InterPro" id="IPR012845">
    <property type="entry name" value="RNA_pol_sigma_FliA_WhiG"/>
</dbReference>
<dbReference type="InterPro" id="IPR007624">
    <property type="entry name" value="RNA_pol_sigma70_r3"/>
</dbReference>
<dbReference type="NCBIfam" id="TIGR02479">
    <property type="entry name" value="FliA_WhiG"/>
    <property type="match status" value="1"/>
</dbReference>
<dbReference type="PROSITE" id="PS00716">
    <property type="entry name" value="SIGMA70_2"/>
    <property type="match status" value="1"/>
</dbReference>
<dbReference type="InterPro" id="IPR013324">
    <property type="entry name" value="RNA_pol_sigma_r3/r4-like"/>
</dbReference>
<dbReference type="Pfam" id="PF04542">
    <property type="entry name" value="Sigma70_r2"/>
    <property type="match status" value="1"/>
</dbReference>
<accession>A0ABP3L905</accession>
<dbReference type="SUPFAM" id="SSF88659">
    <property type="entry name" value="Sigma3 and sigma4 domains of RNA polymerase sigma factors"/>
    <property type="match status" value="2"/>
</dbReference>
<dbReference type="NCBIfam" id="TIGR02937">
    <property type="entry name" value="sigma70-ECF"/>
    <property type="match status" value="1"/>
</dbReference>
<name>A0ABP3L905_9BACI</name>
<dbReference type="PANTHER" id="PTHR30385">
    <property type="entry name" value="SIGMA FACTOR F FLAGELLAR"/>
    <property type="match status" value="1"/>
</dbReference>
<dbReference type="PRINTS" id="PR00046">
    <property type="entry name" value="SIGMA70FCT"/>
</dbReference>
<feature type="domain" description="RNA polymerase sigma-70" evidence="5">
    <location>
        <begin position="222"/>
        <end position="248"/>
    </location>
</feature>
<evidence type="ECO:0000259" key="5">
    <source>
        <dbReference type="PROSITE" id="PS00716"/>
    </source>
</evidence>
<evidence type="ECO:0000256" key="4">
    <source>
        <dbReference type="ARBA" id="ARBA00023163"/>
    </source>
</evidence>
<evidence type="ECO:0000256" key="1">
    <source>
        <dbReference type="ARBA" id="ARBA00023015"/>
    </source>
</evidence>
<dbReference type="Gene3D" id="1.20.140.160">
    <property type="match status" value="1"/>
</dbReference>
<dbReference type="CDD" id="cd06171">
    <property type="entry name" value="Sigma70_r4"/>
    <property type="match status" value="1"/>
</dbReference>
<dbReference type="InterPro" id="IPR000943">
    <property type="entry name" value="RNA_pol_sigma70"/>
</dbReference>
<keyword evidence="7" id="KW-1185">Reference proteome</keyword>
<dbReference type="InterPro" id="IPR007630">
    <property type="entry name" value="RNA_pol_sigma70_r4"/>
</dbReference>
<keyword evidence="3" id="KW-0238">DNA-binding</keyword>
<dbReference type="PIRSF" id="PIRSF000770">
    <property type="entry name" value="RNA_pol_sigma-SigE/K"/>
    <property type="match status" value="1"/>
</dbReference>
<sequence length="257" mass="29522">MKQQEAPDLQSLWNKWQQHRNEDAGNELVAQYMPLVDYHVRRISAHLPGNVSRQEIKSLGLLGLVDAIEKFDYKRDLKFDTYASFRVRGAIMDGLRREDWLPRTVREKSKKIDAVAEDLEQVLGREPEPEEIADKMGISSQEVLTVMKDTLYANTLSIEEKSSDEDGQHAEGIGYMIPDEKESLPEDQLIDQEKVGELSKAIKTLNEKEQMVISLFYHKELTLTEIGEVLELSTSRISQIHSRAVFKLRKVLLQVID</sequence>
<dbReference type="Proteomes" id="UP001500880">
    <property type="component" value="Unassembled WGS sequence"/>
</dbReference>
<gene>
    <name evidence="6" type="primary">sigD</name>
    <name evidence="6" type="ORF">GCM10008986_23190</name>
</gene>
<dbReference type="Gene3D" id="1.10.1740.10">
    <property type="match status" value="1"/>
</dbReference>
<dbReference type="PANTHER" id="PTHR30385:SF7">
    <property type="entry name" value="RNA POLYMERASE SIGMA FACTOR FLIA"/>
    <property type="match status" value="1"/>
</dbReference>
<organism evidence="6 7">
    <name type="scientific">Salinibacillus aidingensis</name>
    <dbReference type="NCBI Taxonomy" id="237684"/>
    <lineage>
        <taxon>Bacteria</taxon>
        <taxon>Bacillati</taxon>
        <taxon>Bacillota</taxon>
        <taxon>Bacilli</taxon>
        <taxon>Bacillales</taxon>
        <taxon>Bacillaceae</taxon>
        <taxon>Salinibacillus</taxon>
    </lineage>
</organism>
<dbReference type="InterPro" id="IPR013325">
    <property type="entry name" value="RNA_pol_sigma_r2"/>
</dbReference>
<keyword evidence="4" id="KW-0804">Transcription</keyword>
<comment type="caution">
    <text evidence="6">The sequence shown here is derived from an EMBL/GenBank/DDBJ whole genome shotgun (WGS) entry which is preliminary data.</text>
</comment>
<evidence type="ECO:0000256" key="2">
    <source>
        <dbReference type="ARBA" id="ARBA00023082"/>
    </source>
</evidence>
<keyword evidence="2" id="KW-0731">Sigma factor</keyword>
<dbReference type="EMBL" id="BAAADO010000004">
    <property type="protein sequence ID" value="GAA0495759.1"/>
    <property type="molecule type" value="Genomic_DNA"/>
</dbReference>
<dbReference type="SUPFAM" id="SSF88946">
    <property type="entry name" value="Sigma2 domain of RNA polymerase sigma factors"/>
    <property type="match status" value="1"/>
</dbReference>
<dbReference type="InterPro" id="IPR014284">
    <property type="entry name" value="RNA_pol_sigma-70_dom"/>
</dbReference>
<dbReference type="InterPro" id="IPR007627">
    <property type="entry name" value="RNA_pol_sigma70_r2"/>
</dbReference>
<dbReference type="NCBIfam" id="NF005809">
    <property type="entry name" value="PRK07670.1"/>
    <property type="match status" value="1"/>
</dbReference>
<proteinExistence type="predicted"/>
<evidence type="ECO:0000256" key="3">
    <source>
        <dbReference type="ARBA" id="ARBA00023125"/>
    </source>
</evidence>
<reference evidence="7" key="1">
    <citation type="journal article" date="2019" name="Int. J. Syst. Evol. Microbiol.">
        <title>The Global Catalogue of Microorganisms (GCM) 10K type strain sequencing project: providing services to taxonomists for standard genome sequencing and annotation.</title>
        <authorList>
            <consortium name="The Broad Institute Genomics Platform"/>
            <consortium name="The Broad Institute Genome Sequencing Center for Infectious Disease"/>
            <person name="Wu L."/>
            <person name="Ma J."/>
        </authorList>
    </citation>
    <scope>NUCLEOTIDE SEQUENCE [LARGE SCALE GENOMIC DNA]</scope>
    <source>
        <strain evidence="7">JCM 12389</strain>
    </source>
</reference>
<dbReference type="Pfam" id="PF04539">
    <property type="entry name" value="Sigma70_r3"/>
    <property type="match status" value="1"/>
</dbReference>
<dbReference type="RefSeq" id="WP_343841171.1">
    <property type="nucleotide sequence ID" value="NZ_BAAADO010000004.1"/>
</dbReference>
<evidence type="ECO:0000313" key="7">
    <source>
        <dbReference type="Proteomes" id="UP001500880"/>
    </source>
</evidence>
<evidence type="ECO:0000313" key="6">
    <source>
        <dbReference type="EMBL" id="GAA0495759.1"/>
    </source>
</evidence>
<dbReference type="Pfam" id="PF04545">
    <property type="entry name" value="Sigma70_r4"/>
    <property type="match status" value="1"/>
</dbReference>
<keyword evidence="1" id="KW-0805">Transcription regulation</keyword>